<dbReference type="InterPro" id="IPR016024">
    <property type="entry name" value="ARM-type_fold"/>
</dbReference>
<dbReference type="Proteomes" id="UP001165082">
    <property type="component" value="Unassembled WGS sequence"/>
</dbReference>
<evidence type="ECO:0000313" key="9">
    <source>
        <dbReference type="Proteomes" id="UP001165082"/>
    </source>
</evidence>
<dbReference type="GO" id="GO:0003723">
    <property type="term" value="F:RNA binding"/>
    <property type="evidence" value="ECO:0007669"/>
    <property type="project" value="InterPro"/>
</dbReference>
<organism evidence="8 9">
    <name type="scientific">Triparma retinervis</name>
    <dbReference type="NCBI Taxonomy" id="2557542"/>
    <lineage>
        <taxon>Eukaryota</taxon>
        <taxon>Sar</taxon>
        <taxon>Stramenopiles</taxon>
        <taxon>Ochrophyta</taxon>
        <taxon>Bolidophyceae</taxon>
        <taxon>Parmales</taxon>
        <taxon>Triparmaceae</taxon>
        <taxon>Triparma</taxon>
    </lineage>
</organism>
<comment type="similarity">
    <text evidence="2">Belongs to the CWC22 family.</text>
</comment>
<keyword evidence="5" id="KW-0539">Nucleus</keyword>
<evidence type="ECO:0000313" key="8">
    <source>
        <dbReference type="EMBL" id="GMI04526.1"/>
    </source>
</evidence>
<gene>
    <name evidence="8" type="ORF">TrRE_jg2720</name>
</gene>
<dbReference type="SUPFAM" id="SSF48371">
    <property type="entry name" value="ARM repeat"/>
    <property type="match status" value="1"/>
</dbReference>
<dbReference type="OrthoDB" id="1924287at2759"/>
<dbReference type="Pfam" id="PF02854">
    <property type="entry name" value="MIF4G"/>
    <property type="match status" value="1"/>
</dbReference>
<comment type="subcellular location">
    <subcellularLocation>
        <location evidence="1">Nucleus</location>
    </subcellularLocation>
</comment>
<dbReference type="InterPro" id="IPR050781">
    <property type="entry name" value="CWC22_splicing_factor"/>
</dbReference>
<dbReference type="Pfam" id="PF02847">
    <property type="entry name" value="MA3"/>
    <property type="match status" value="1"/>
</dbReference>
<keyword evidence="9" id="KW-1185">Reference proteome</keyword>
<evidence type="ECO:0000256" key="6">
    <source>
        <dbReference type="SAM" id="MobiDB-lite"/>
    </source>
</evidence>
<protein>
    <recommendedName>
        <fullName evidence="7">MI domain-containing protein</fullName>
    </recommendedName>
</protein>
<dbReference type="InterPro" id="IPR003891">
    <property type="entry name" value="Initiation_fac_eIF4g_MI"/>
</dbReference>
<accession>A0A9W7F6Q5</accession>
<keyword evidence="3" id="KW-0507">mRNA processing</keyword>
<reference evidence="8" key="1">
    <citation type="submission" date="2022-07" db="EMBL/GenBank/DDBJ databases">
        <title>Genome analysis of Parmales, a sister group of diatoms, reveals the evolutionary specialization of diatoms from phago-mixotrophs to photoautotrophs.</title>
        <authorList>
            <person name="Ban H."/>
            <person name="Sato S."/>
            <person name="Yoshikawa S."/>
            <person name="Kazumasa Y."/>
            <person name="Nakamura Y."/>
            <person name="Ichinomiya M."/>
            <person name="Saitoh K."/>
            <person name="Sato N."/>
            <person name="Blanc-Mathieu R."/>
            <person name="Endo H."/>
            <person name="Kuwata A."/>
            <person name="Ogata H."/>
        </authorList>
    </citation>
    <scope>NUCLEOTIDE SEQUENCE</scope>
</reference>
<evidence type="ECO:0000256" key="3">
    <source>
        <dbReference type="ARBA" id="ARBA00022664"/>
    </source>
</evidence>
<dbReference type="GO" id="GO:0071013">
    <property type="term" value="C:catalytic step 2 spliceosome"/>
    <property type="evidence" value="ECO:0007669"/>
    <property type="project" value="TreeGrafter"/>
</dbReference>
<evidence type="ECO:0000256" key="2">
    <source>
        <dbReference type="ARBA" id="ARBA00006856"/>
    </source>
</evidence>
<dbReference type="InterPro" id="IPR003890">
    <property type="entry name" value="MIF4G-like_typ-3"/>
</dbReference>
<dbReference type="EMBL" id="BRXZ01000077">
    <property type="protein sequence ID" value="GMI04526.1"/>
    <property type="molecule type" value="Genomic_DNA"/>
</dbReference>
<feature type="region of interest" description="Disordered" evidence="6">
    <location>
        <begin position="283"/>
        <end position="335"/>
    </location>
</feature>
<dbReference type="Gene3D" id="1.25.40.180">
    <property type="match status" value="1"/>
</dbReference>
<evidence type="ECO:0000256" key="1">
    <source>
        <dbReference type="ARBA" id="ARBA00004123"/>
    </source>
</evidence>
<keyword evidence="4" id="KW-0508">mRNA splicing</keyword>
<feature type="compositionally biased region" description="Polar residues" evidence="6">
    <location>
        <begin position="324"/>
        <end position="333"/>
    </location>
</feature>
<name>A0A9W7F6Q5_9STRA</name>
<dbReference type="AlphaFoldDB" id="A0A9W7F6Q5"/>
<dbReference type="PANTHER" id="PTHR18034:SF3">
    <property type="entry name" value="PRE-MRNA-SPLICING FACTOR CWC22 HOMOLOG"/>
    <property type="match status" value="1"/>
</dbReference>
<dbReference type="SMART" id="SM00544">
    <property type="entry name" value="MA3"/>
    <property type="match status" value="1"/>
</dbReference>
<sequence length="581" mass="65861">MSTSGLYIPPWKRKLEASAASTSSSPPADSELVQKRTWEDLRRDINGVVNRLSDKNIKPLTAKLFSLNLIRGQGVLCKSMMRAQAISPNQTPIFAALISVVNTKLPQIGELLLTRLILQFRRAYRRRDRSLTLSTTTFLAHLLNHSIVHEVLALQLLTLLLESPTNDSVSIAVNFTRQAGARLSSLTPRGTHAVMERFRGILHEGDLDKRVIFEIERLMLVVKGGFKDHPPVDGKLDLVDEDEQITFEIQLDEEGLDKQDGMDVFQMDEEYLENEKIWGKIKREVLGEDSDSSDDDSDGEDDTDGSSDSDNEADDESEPNEAPSTSLSVVDPTQKQKIDDMSAQALVNLRRTIYLTIMSSASFEECAHKLAKMTIPEGRECELVNMLIECCSQERTYLRYYGLIAQRFCLLHPRWRVAFDAAFRDNYDTIHRLETNKLRNVAKIFAHLMHTDAQPWTCVEHVRLTQDDTTSSSRIFIKILIQEIAENLGVAKLNERFNNPSMATVFSGLFPRDTPKNTRFAINFFTSIGLGPLTDDLREHLKLQPKLIAERARKEQERLLLLKAEMSTSESESDKLIRTLP</sequence>
<evidence type="ECO:0000256" key="5">
    <source>
        <dbReference type="ARBA" id="ARBA00023242"/>
    </source>
</evidence>
<proteinExistence type="inferred from homology"/>
<comment type="caution">
    <text evidence="8">The sequence shown here is derived from an EMBL/GenBank/DDBJ whole genome shotgun (WGS) entry which is preliminary data.</text>
</comment>
<dbReference type="SMART" id="SM00543">
    <property type="entry name" value="MIF4G"/>
    <property type="match status" value="1"/>
</dbReference>
<dbReference type="PROSITE" id="PS51366">
    <property type="entry name" value="MI"/>
    <property type="match status" value="1"/>
</dbReference>
<evidence type="ECO:0000256" key="4">
    <source>
        <dbReference type="ARBA" id="ARBA00023187"/>
    </source>
</evidence>
<evidence type="ECO:0000259" key="7">
    <source>
        <dbReference type="PROSITE" id="PS51366"/>
    </source>
</evidence>
<feature type="domain" description="MI" evidence="7">
    <location>
        <begin position="348"/>
        <end position="464"/>
    </location>
</feature>
<dbReference type="GO" id="GO:0000398">
    <property type="term" value="P:mRNA splicing, via spliceosome"/>
    <property type="evidence" value="ECO:0007669"/>
    <property type="project" value="TreeGrafter"/>
</dbReference>
<feature type="compositionally biased region" description="Acidic residues" evidence="6">
    <location>
        <begin position="287"/>
        <end position="319"/>
    </location>
</feature>
<dbReference type="PANTHER" id="PTHR18034">
    <property type="entry name" value="CELL CYCLE CONTROL PROTEIN CWF22-RELATED"/>
    <property type="match status" value="1"/>
</dbReference>